<sequence length="66" mass="7210">MANWAAPSSAGLKSTKIASASHRDAASGLGRRSSAVVSTVKWMEMHNCQKSEPTDRRAFACRLRIY</sequence>
<organism evidence="2 3">
    <name type="scientific">Beauveria bassiana</name>
    <name type="common">White muscardine disease fungus</name>
    <name type="synonym">Tritirachium shiotae</name>
    <dbReference type="NCBI Taxonomy" id="176275"/>
    <lineage>
        <taxon>Eukaryota</taxon>
        <taxon>Fungi</taxon>
        <taxon>Dikarya</taxon>
        <taxon>Ascomycota</taxon>
        <taxon>Pezizomycotina</taxon>
        <taxon>Sordariomycetes</taxon>
        <taxon>Hypocreomycetidae</taxon>
        <taxon>Hypocreales</taxon>
        <taxon>Cordycipitaceae</taxon>
        <taxon>Beauveria</taxon>
    </lineage>
</organism>
<accession>A0A2S7XYE8</accession>
<name>A0A2S7XYE8_BEABA</name>
<dbReference type="EMBL" id="JRHA01000001">
    <property type="protein sequence ID" value="PQK08834.1"/>
    <property type="molecule type" value="Genomic_DNA"/>
</dbReference>
<evidence type="ECO:0000256" key="1">
    <source>
        <dbReference type="SAM" id="MobiDB-lite"/>
    </source>
</evidence>
<dbReference type="AlphaFoldDB" id="A0A2S7XYE8"/>
<gene>
    <name evidence="2" type="ORF">BB8028_0001g09060</name>
</gene>
<comment type="caution">
    <text evidence="2">The sequence shown here is derived from an EMBL/GenBank/DDBJ whole genome shotgun (WGS) entry which is preliminary data.</text>
</comment>
<feature type="region of interest" description="Disordered" evidence="1">
    <location>
        <begin position="1"/>
        <end position="33"/>
    </location>
</feature>
<evidence type="ECO:0000313" key="2">
    <source>
        <dbReference type="EMBL" id="PQK08834.1"/>
    </source>
</evidence>
<evidence type="ECO:0000313" key="3">
    <source>
        <dbReference type="Proteomes" id="UP000237441"/>
    </source>
</evidence>
<dbReference type="Proteomes" id="UP000237441">
    <property type="component" value="Unassembled WGS sequence"/>
</dbReference>
<protein>
    <submittedName>
        <fullName evidence="2">Uncharacterized protein</fullName>
    </submittedName>
</protein>
<reference evidence="2 3" key="1">
    <citation type="submission" date="2016-07" db="EMBL/GenBank/DDBJ databases">
        <title>Comparative genomics of the entomopathogenic fungus Beauveria bassiana.</title>
        <authorList>
            <person name="Valero Jimenez C.A."/>
            <person name="Zwaan B.J."/>
            <person name="Van Kan J.A."/>
            <person name="Takken W."/>
            <person name="Debets A.J."/>
            <person name="Schoustra S.E."/>
            <person name="Koenraadt C.J."/>
        </authorList>
    </citation>
    <scope>NUCLEOTIDE SEQUENCE [LARGE SCALE GENOMIC DNA]</scope>
    <source>
        <strain evidence="2 3">ARSEF 8028</strain>
    </source>
</reference>
<proteinExistence type="predicted"/>